<name>A0A7C0Y827_DESA2</name>
<dbReference type="EMBL" id="DRBS01000306">
    <property type="protein sequence ID" value="HDD44830.1"/>
    <property type="molecule type" value="Genomic_DNA"/>
</dbReference>
<gene>
    <name evidence="1" type="ORF">ENG63_08245</name>
</gene>
<protein>
    <recommendedName>
        <fullName evidence="2">DUF4214 domain-containing protein</fullName>
    </recommendedName>
</protein>
<reference evidence="1" key="1">
    <citation type="journal article" date="2020" name="mSystems">
        <title>Genome- and Community-Level Interaction Insights into Carbon Utilization and Element Cycling Functions of Hydrothermarchaeota in Hydrothermal Sediment.</title>
        <authorList>
            <person name="Zhou Z."/>
            <person name="Liu Y."/>
            <person name="Xu W."/>
            <person name="Pan J."/>
            <person name="Luo Z.H."/>
            <person name="Li M."/>
        </authorList>
    </citation>
    <scope>NUCLEOTIDE SEQUENCE [LARGE SCALE GENOMIC DNA]</scope>
    <source>
        <strain evidence="1">HyVt-233</strain>
    </source>
</reference>
<feature type="non-terminal residue" evidence="1">
    <location>
        <position position="60"/>
    </location>
</feature>
<evidence type="ECO:0008006" key="2">
    <source>
        <dbReference type="Google" id="ProtNLM"/>
    </source>
</evidence>
<sequence length="60" mass="6546">MAVTRDDVIKLYVAMFHRAPEGNAVDTWVQAAESEGWGLAELAQTMCAAAIEVVQSDESY</sequence>
<proteinExistence type="predicted"/>
<evidence type="ECO:0000313" key="1">
    <source>
        <dbReference type="EMBL" id="HDD44830.1"/>
    </source>
</evidence>
<dbReference type="Proteomes" id="UP000886289">
    <property type="component" value="Unassembled WGS sequence"/>
</dbReference>
<organism evidence="1">
    <name type="scientific">Desulfofervidus auxilii</name>
    <dbReference type="NCBI Taxonomy" id="1621989"/>
    <lineage>
        <taxon>Bacteria</taxon>
        <taxon>Pseudomonadati</taxon>
        <taxon>Thermodesulfobacteriota</taxon>
        <taxon>Candidatus Desulfofervidia</taxon>
        <taxon>Candidatus Desulfofervidales</taxon>
        <taxon>Candidatus Desulfofervidaceae</taxon>
        <taxon>Candidatus Desulfofervidus</taxon>
    </lineage>
</organism>
<comment type="caution">
    <text evidence="1">The sequence shown here is derived from an EMBL/GenBank/DDBJ whole genome shotgun (WGS) entry which is preliminary data.</text>
</comment>
<accession>A0A7C0Y827</accession>
<dbReference type="AlphaFoldDB" id="A0A7C0Y827"/>